<organism evidence="2 3">
    <name type="scientific">Merdimmobilis hominis</name>
    <dbReference type="NCBI Taxonomy" id="2897707"/>
    <lineage>
        <taxon>Bacteria</taxon>
        <taxon>Bacillati</taxon>
        <taxon>Bacillota</taxon>
        <taxon>Clostridia</taxon>
        <taxon>Eubacteriales</taxon>
        <taxon>Oscillospiraceae</taxon>
        <taxon>Merdimmobilis</taxon>
    </lineage>
</organism>
<dbReference type="RefSeq" id="WP_204446447.1">
    <property type="nucleotide sequence ID" value="NZ_JACJKY010000009.1"/>
</dbReference>
<evidence type="ECO:0000313" key="2">
    <source>
        <dbReference type="EMBL" id="MBM6920967.1"/>
    </source>
</evidence>
<proteinExistence type="predicted"/>
<dbReference type="Gene3D" id="3.40.140.30">
    <property type="entry name" value="Hypothetical protein TM1506"/>
    <property type="match status" value="1"/>
</dbReference>
<gene>
    <name evidence="2" type="ORF">H6A12_07360</name>
</gene>
<keyword evidence="3" id="KW-1185">Reference proteome</keyword>
<reference evidence="2" key="2">
    <citation type="journal article" date="2021" name="Sci. Rep.">
        <title>The distribution of antibiotic resistance genes in chicken gut microbiota commensals.</title>
        <authorList>
            <person name="Juricova H."/>
            <person name="Matiasovicova J."/>
            <person name="Kubasova T."/>
            <person name="Cejkova D."/>
            <person name="Rychlik I."/>
        </authorList>
    </citation>
    <scope>NUCLEOTIDE SEQUENCE</scope>
    <source>
        <strain evidence="2">An559</strain>
    </source>
</reference>
<reference evidence="2" key="1">
    <citation type="submission" date="2020-08" db="EMBL/GenBank/DDBJ databases">
        <authorList>
            <person name="Cejkova D."/>
            <person name="Kubasova T."/>
            <person name="Jahodarova E."/>
            <person name="Rychlik I."/>
        </authorList>
    </citation>
    <scope>NUCLEOTIDE SEQUENCE</scope>
    <source>
        <strain evidence="2">An559</strain>
    </source>
</reference>
<dbReference type="GO" id="GO:0003824">
    <property type="term" value="F:catalytic activity"/>
    <property type="evidence" value="ECO:0007669"/>
    <property type="project" value="InterPro"/>
</dbReference>
<dbReference type="Pfam" id="PF08973">
    <property type="entry name" value="TM1506"/>
    <property type="match status" value="1"/>
</dbReference>
<evidence type="ECO:0000256" key="1">
    <source>
        <dbReference type="SAM" id="Coils"/>
    </source>
</evidence>
<sequence length="142" mass="15573">MSTRNEVVTRLYANDLRCVAQTKAGLYESTLFGIKPLMIKLREDRSFFEGAVVADRVIGKAAAMLLAASGVQEVFGAVMSESAEQFLKQAGISYGYCEKVPYIKNRTGDGMCPMEETVQSLTDAQDAFDALEQTIARLMANK</sequence>
<dbReference type="SUPFAM" id="SSF53927">
    <property type="entry name" value="Cytidine deaminase-like"/>
    <property type="match status" value="1"/>
</dbReference>
<accession>A0A939BEH1</accession>
<protein>
    <submittedName>
        <fullName evidence="2">DUF1893 domain-containing protein</fullName>
    </submittedName>
</protein>
<feature type="coiled-coil region" evidence="1">
    <location>
        <begin position="114"/>
        <end position="141"/>
    </location>
</feature>
<dbReference type="Proteomes" id="UP000774750">
    <property type="component" value="Unassembled WGS sequence"/>
</dbReference>
<comment type="caution">
    <text evidence="2">The sequence shown here is derived from an EMBL/GenBank/DDBJ whole genome shotgun (WGS) entry which is preliminary data.</text>
</comment>
<evidence type="ECO:0000313" key="3">
    <source>
        <dbReference type="Proteomes" id="UP000774750"/>
    </source>
</evidence>
<name>A0A939BEH1_9FIRM</name>
<dbReference type="EMBL" id="JACJKY010000009">
    <property type="protein sequence ID" value="MBM6920967.1"/>
    <property type="molecule type" value="Genomic_DNA"/>
</dbReference>
<keyword evidence="1" id="KW-0175">Coiled coil</keyword>
<dbReference type="InterPro" id="IPR015067">
    <property type="entry name" value="DUF1893_TM1506-like"/>
</dbReference>
<dbReference type="AlphaFoldDB" id="A0A939BEH1"/>
<dbReference type="InterPro" id="IPR037081">
    <property type="entry name" value="Hyp_TM1506"/>
</dbReference>
<dbReference type="InterPro" id="IPR016193">
    <property type="entry name" value="Cytidine_deaminase-like"/>
</dbReference>